<protein>
    <submittedName>
        <fullName evidence="1">17418_t:CDS:1</fullName>
    </submittedName>
</protein>
<comment type="caution">
    <text evidence="1">The sequence shown here is derived from an EMBL/GenBank/DDBJ whole genome shotgun (WGS) entry which is preliminary data.</text>
</comment>
<accession>A0A9N9CG14</accession>
<name>A0A9N9CG14_9GLOM</name>
<sequence length="99" mass="11908">MHIKYTLLEIILQNYKVINEYKSNKEETNKGHKITETDNKNDNQIDHILIKYVDIFREKQEYATRINTKEILLIELNLKGEIRESEMLIRKKTTAMQIQ</sequence>
<evidence type="ECO:0000313" key="2">
    <source>
        <dbReference type="Proteomes" id="UP000789759"/>
    </source>
</evidence>
<keyword evidence="2" id="KW-1185">Reference proteome</keyword>
<organism evidence="1 2">
    <name type="scientific">Cetraspora pellucida</name>
    <dbReference type="NCBI Taxonomy" id="1433469"/>
    <lineage>
        <taxon>Eukaryota</taxon>
        <taxon>Fungi</taxon>
        <taxon>Fungi incertae sedis</taxon>
        <taxon>Mucoromycota</taxon>
        <taxon>Glomeromycotina</taxon>
        <taxon>Glomeromycetes</taxon>
        <taxon>Diversisporales</taxon>
        <taxon>Gigasporaceae</taxon>
        <taxon>Cetraspora</taxon>
    </lineage>
</organism>
<dbReference type="Proteomes" id="UP000789759">
    <property type="component" value="Unassembled WGS sequence"/>
</dbReference>
<gene>
    <name evidence="1" type="ORF">CPELLU_LOCUS6955</name>
</gene>
<reference evidence="1" key="1">
    <citation type="submission" date="2021-06" db="EMBL/GenBank/DDBJ databases">
        <authorList>
            <person name="Kallberg Y."/>
            <person name="Tangrot J."/>
            <person name="Rosling A."/>
        </authorList>
    </citation>
    <scope>NUCLEOTIDE SEQUENCE</scope>
    <source>
        <strain evidence="1">FL966</strain>
    </source>
</reference>
<evidence type="ECO:0000313" key="1">
    <source>
        <dbReference type="EMBL" id="CAG8600228.1"/>
    </source>
</evidence>
<dbReference type="EMBL" id="CAJVQA010004504">
    <property type="protein sequence ID" value="CAG8600228.1"/>
    <property type="molecule type" value="Genomic_DNA"/>
</dbReference>
<dbReference type="AlphaFoldDB" id="A0A9N9CG14"/>
<proteinExistence type="predicted"/>